<keyword evidence="2 5" id="KW-0862">Zinc</keyword>
<dbReference type="Gene3D" id="4.10.1040.10">
    <property type="entry name" value="DM DNA-binding domain"/>
    <property type="match status" value="1"/>
</dbReference>
<keyword evidence="4 5" id="KW-0539">Nucleus</keyword>
<dbReference type="PANTHER" id="PTHR12322:SF100">
    <property type="entry name" value="PROTEIN DOUBLESEX"/>
    <property type="match status" value="1"/>
</dbReference>
<name>A0A5E4MX97_9HEMI</name>
<evidence type="ECO:0000256" key="6">
    <source>
        <dbReference type="SAM" id="MobiDB-lite"/>
    </source>
</evidence>
<feature type="domain" description="DM" evidence="7">
    <location>
        <begin position="38"/>
        <end position="85"/>
    </location>
</feature>
<keyword evidence="9" id="KW-1185">Reference proteome</keyword>
<comment type="subcellular location">
    <subcellularLocation>
        <location evidence="5">Nucleus</location>
    </subcellularLocation>
</comment>
<evidence type="ECO:0000256" key="4">
    <source>
        <dbReference type="ARBA" id="ARBA00023242"/>
    </source>
</evidence>
<dbReference type="InterPro" id="IPR001275">
    <property type="entry name" value="DM_DNA-bd"/>
</dbReference>
<dbReference type="GO" id="GO:0005634">
    <property type="term" value="C:nucleus"/>
    <property type="evidence" value="ECO:0007669"/>
    <property type="project" value="UniProtKB-SubCell"/>
</dbReference>
<evidence type="ECO:0000256" key="2">
    <source>
        <dbReference type="ARBA" id="ARBA00022833"/>
    </source>
</evidence>
<dbReference type="Pfam" id="PF00751">
    <property type="entry name" value="DM"/>
    <property type="match status" value="1"/>
</dbReference>
<evidence type="ECO:0000313" key="9">
    <source>
        <dbReference type="Proteomes" id="UP000325440"/>
    </source>
</evidence>
<feature type="compositionally biased region" description="Basic residues" evidence="6">
    <location>
        <begin position="198"/>
        <end position="219"/>
    </location>
</feature>
<dbReference type="AlphaFoldDB" id="A0A5E4MX97"/>
<dbReference type="OrthoDB" id="5842031at2759"/>
<dbReference type="SMART" id="SM00301">
    <property type="entry name" value="DM"/>
    <property type="match status" value="1"/>
</dbReference>
<dbReference type="GO" id="GO:0007548">
    <property type="term" value="P:sex differentiation"/>
    <property type="evidence" value="ECO:0007669"/>
    <property type="project" value="TreeGrafter"/>
</dbReference>
<protein>
    <submittedName>
        <fullName evidence="8">DM DNA-binding domain</fullName>
    </submittedName>
</protein>
<reference evidence="8 9" key="1">
    <citation type="submission" date="2019-08" db="EMBL/GenBank/DDBJ databases">
        <authorList>
            <person name="Alioto T."/>
            <person name="Alioto T."/>
            <person name="Gomez Garrido J."/>
        </authorList>
    </citation>
    <scope>NUCLEOTIDE SEQUENCE [LARGE SCALE GENOMIC DNA]</scope>
</reference>
<evidence type="ECO:0000259" key="7">
    <source>
        <dbReference type="PROSITE" id="PS50809"/>
    </source>
</evidence>
<dbReference type="PROSITE" id="PS40000">
    <property type="entry name" value="DM_1"/>
    <property type="match status" value="1"/>
</dbReference>
<evidence type="ECO:0000313" key="8">
    <source>
        <dbReference type="EMBL" id="VVC36945.1"/>
    </source>
</evidence>
<dbReference type="GO" id="GO:0000981">
    <property type="term" value="F:DNA-binding transcription factor activity, RNA polymerase II-specific"/>
    <property type="evidence" value="ECO:0007669"/>
    <property type="project" value="TreeGrafter"/>
</dbReference>
<feature type="region of interest" description="Disordered" evidence="6">
    <location>
        <begin position="136"/>
        <end position="248"/>
    </location>
</feature>
<keyword evidence="3 5" id="KW-0238">DNA-binding</keyword>
<dbReference type="SUPFAM" id="SSF82927">
    <property type="entry name" value="Cysteine-rich DNA binding domain, (DM domain)"/>
    <property type="match status" value="1"/>
</dbReference>
<evidence type="ECO:0000256" key="3">
    <source>
        <dbReference type="ARBA" id="ARBA00023125"/>
    </source>
</evidence>
<evidence type="ECO:0000256" key="1">
    <source>
        <dbReference type="ARBA" id="ARBA00022723"/>
    </source>
</evidence>
<dbReference type="EMBL" id="CABPRJ010001439">
    <property type="protein sequence ID" value="VVC36945.1"/>
    <property type="molecule type" value="Genomic_DNA"/>
</dbReference>
<feature type="compositionally biased region" description="Basic and acidic residues" evidence="6">
    <location>
        <begin position="225"/>
        <end position="248"/>
    </location>
</feature>
<organism evidence="8 9">
    <name type="scientific">Cinara cedri</name>
    <dbReference type="NCBI Taxonomy" id="506608"/>
    <lineage>
        <taxon>Eukaryota</taxon>
        <taxon>Metazoa</taxon>
        <taxon>Ecdysozoa</taxon>
        <taxon>Arthropoda</taxon>
        <taxon>Hexapoda</taxon>
        <taxon>Insecta</taxon>
        <taxon>Pterygota</taxon>
        <taxon>Neoptera</taxon>
        <taxon>Paraneoptera</taxon>
        <taxon>Hemiptera</taxon>
        <taxon>Sternorrhyncha</taxon>
        <taxon>Aphidomorpha</taxon>
        <taxon>Aphidoidea</taxon>
        <taxon>Aphididae</taxon>
        <taxon>Lachninae</taxon>
        <taxon>Cinara</taxon>
    </lineage>
</organism>
<proteinExistence type="predicted"/>
<dbReference type="PANTHER" id="PTHR12322">
    <property type="entry name" value="DOUBLESEX AND MAB-3 RELATED TRANSCRIPTION FACTOR DMRT"/>
    <property type="match status" value="1"/>
</dbReference>
<feature type="compositionally biased region" description="Low complexity" evidence="6">
    <location>
        <begin position="137"/>
        <end position="155"/>
    </location>
</feature>
<feature type="DNA-binding region" description="DM" evidence="5">
    <location>
        <begin position="38"/>
        <end position="85"/>
    </location>
</feature>
<accession>A0A5E4MX97</accession>
<evidence type="ECO:0000256" key="5">
    <source>
        <dbReference type="PROSITE-ProRule" id="PRU00070"/>
    </source>
</evidence>
<dbReference type="InterPro" id="IPR026607">
    <property type="entry name" value="DMRT"/>
</dbReference>
<dbReference type="PROSITE" id="PS50809">
    <property type="entry name" value="DM_2"/>
    <property type="match status" value="1"/>
</dbReference>
<dbReference type="InterPro" id="IPR036407">
    <property type="entry name" value="DM_DNA-bd_sf"/>
</dbReference>
<sequence length="289" mass="33383">MPSGKHQHHHHQQQQVTSATAVAAVVAAQTIKEKQRLCTNCKNHNLRKVWKKHKRYCKYRDCTCPKCTKTAATRKNCAEQTAKRRARQEDEQREQELQLNPANFLDERPIPYTGTVFGVGVDTAASVSTFRSIGQMSSSSLAAASSTTKASSSRTSEYDDNSFIEVDVPPTDQSIVSDARGGRLENTDEDIDAGKQQRVQRYRRRARTRRSTFPRRLKKNNNNNNRKEREREREREKTTNKSVSRDAGRDHFRRARFGEAFYAKKFAARIVRRFGRGTARTRFVYRNRR</sequence>
<keyword evidence="1 5" id="KW-0479">Metal-binding</keyword>
<gene>
    <name evidence="8" type="ORF">CINCED_3A000228</name>
</gene>
<dbReference type="Proteomes" id="UP000325440">
    <property type="component" value="Unassembled WGS sequence"/>
</dbReference>
<dbReference type="GO" id="GO:0000978">
    <property type="term" value="F:RNA polymerase II cis-regulatory region sequence-specific DNA binding"/>
    <property type="evidence" value="ECO:0007669"/>
    <property type="project" value="TreeGrafter"/>
</dbReference>
<dbReference type="GO" id="GO:0046872">
    <property type="term" value="F:metal ion binding"/>
    <property type="evidence" value="ECO:0007669"/>
    <property type="project" value="UniProtKB-KW"/>
</dbReference>